<proteinExistence type="predicted"/>
<evidence type="ECO:0000313" key="2">
    <source>
        <dbReference type="Proteomes" id="UP001320178"/>
    </source>
</evidence>
<dbReference type="RefSeq" id="WP_234240532.1">
    <property type="nucleotide sequence ID" value="NZ_JABFTS010000009.1"/>
</dbReference>
<name>A0AAW4YX13_9GAMM</name>
<gene>
    <name evidence="1" type="ORF">HOP61_17975</name>
</gene>
<evidence type="ECO:0000313" key="1">
    <source>
        <dbReference type="EMBL" id="MCE8053183.1"/>
    </source>
</evidence>
<protein>
    <submittedName>
        <fullName evidence="1">Transcriptional regulator</fullName>
    </submittedName>
</protein>
<sequence length="74" mass="8461">MNIESLPEDQRLVTKPNLCRAFDMTRSGIDKLGKSDPTFPKPIKFSDSRQAQCYFVVDEITAWLEAQKAKREVA</sequence>
<reference evidence="1" key="1">
    <citation type="submission" date="2020-05" db="EMBL/GenBank/DDBJ databases">
        <authorList>
            <person name="Wang L."/>
            <person name="Shao Z."/>
        </authorList>
    </citation>
    <scope>NUCLEOTIDE SEQUENCE</scope>
    <source>
        <strain evidence="1">MCCC 1A05776</strain>
    </source>
</reference>
<dbReference type="Proteomes" id="UP001320178">
    <property type="component" value="Unassembled WGS sequence"/>
</dbReference>
<dbReference type="EMBL" id="JABFTS010000009">
    <property type="protein sequence ID" value="MCE8053183.1"/>
    <property type="molecule type" value="Genomic_DNA"/>
</dbReference>
<comment type="caution">
    <text evidence="1">The sequence shown here is derived from an EMBL/GenBank/DDBJ whole genome shotgun (WGS) entry which is preliminary data.</text>
</comment>
<dbReference type="AlphaFoldDB" id="A0AAW4YX13"/>
<accession>A0AAW4YX13</accession>
<organism evidence="1 2">
    <name type="scientific">Billgrantia desiderata</name>
    <dbReference type="NCBI Taxonomy" id="52021"/>
    <lineage>
        <taxon>Bacteria</taxon>
        <taxon>Pseudomonadati</taxon>
        <taxon>Pseudomonadota</taxon>
        <taxon>Gammaproteobacteria</taxon>
        <taxon>Oceanospirillales</taxon>
        <taxon>Halomonadaceae</taxon>
        <taxon>Billgrantia</taxon>
    </lineage>
</organism>
<reference evidence="1" key="2">
    <citation type="journal article" date="2021" name="Front. Microbiol.">
        <title>Aerobic Denitrification and Heterotrophic Sulfur Oxidation in the Genus Halomonas Revealed by Six Novel Species Characterizations and Genome-Based Analysis.</title>
        <authorList>
            <person name="Wang L."/>
            <person name="Shao Z."/>
        </authorList>
    </citation>
    <scope>NUCLEOTIDE SEQUENCE</scope>
    <source>
        <strain evidence="1">MCCC 1A05776</strain>
    </source>
</reference>